<dbReference type="GO" id="GO:0046872">
    <property type="term" value="F:metal ion binding"/>
    <property type="evidence" value="ECO:0007669"/>
    <property type="project" value="UniProtKB-KW"/>
</dbReference>
<dbReference type="GO" id="GO:0020037">
    <property type="term" value="F:heme binding"/>
    <property type="evidence" value="ECO:0007669"/>
    <property type="project" value="InterPro"/>
</dbReference>
<dbReference type="GO" id="GO:0009055">
    <property type="term" value="F:electron transfer activity"/>
    <property type="evidence" value="ECO:0007669"/>
    <property type="project" value="InterPro"/>
</dbReference>
<reference evidence="4" key="1">
    <citation type="journal article" date="2015" name="Nature">
        <title>Complex archaea that bridge the gap between prokaryotes and eukaryotes.</title>
        <authorList>
            <person name="Spang A."/>
            <person name="Saw J.H."/>
            <person name="Jorgensen S.L."/>
            <person name="Zaremba-Niedzwiedzka K."/>
            <person name="Martijn J."/>
            <person name="Lind A.E."/>
            <person name="van Eijk R."/>
            <person name="Schleper C."/>
            <person name="Guy L."/>
            <person name="Ettema T.J."/>
        </authorList>
    </citation>
    <scope>NUCLEOTIDE SEQUENCE</scope>
</reference>
<comment type="caution">
    <text evidence="4">The sequence shown here is derived from an EMBL/GenBank/DDBJ whole genome shotgun (WGS) entry which is preliminary data.</text>
</comment>
<sequence>MAILMATWGMAFAHGGKHKSADTGTGASYTRDILPVFENNCASCHGSKSPEHAVFMKNSDEYSSKFVGPRMDNYTLMSSFVVWPDTGSLMRNLDDGTNTENGKPGKMYVHLGGDEQERMMNLKLFKSWVARWTLKDWSDITKEEMGRITLAP</sequence>
<name>A0A0F9L9U7_9ZZZZ</name>
<dbReference type="InterPro" id="IPR009056">
    <property type="entry name" value="Cyt_c-like_dom"/>
</dbReference>
<proteinExistence type="predicted"/>
<evidence type="ECO:0000256" key="1">
    <source>
        <dbReference type="ARBA" id="ARBA00022723"/>
    </source>
</evidence>
<gene>
    <name evidence="4" type="ORF">LCGC14_1241140</name>
</gene>
<feature type="domain" description="Cytochrome c" evidence="3">
    <location>
        <begin position="21"/>
        <end position="130"/>
    </location>
</feature>
<accession>A0A0F9L9U7</accession>
<dbReference type="Pfam" id="PF22297">
    <property type="entry name" value="PccH"/>
    <property type="match status" value="1"/>
</dbReference>
<keyword evidence="2" id="KW-0408">Iron</keyword>
<evidence type="ECO:0000259" key="3">
    <source>
        <dbReference type="PROSITE" id="PS51007"/>
    </source>
</evidence>
<organism evidence="4">
    <name type="scientific">marine sediment metagenome</name>
    <dbReference type="NCBI Taxonomy" id="412755"/>
    <lineage>
        <taxon>unclassified sequences</taxon>
        <taxon>metagenomes</taxon>
        <taxon>ecological metagenomes</taxon>
    </lineage>
</organism>
<dbReference type="EMBL" id="LAZR01006706">
    <property type="protein sequence ID" value="KKM90188.1"/>
    <property type="molecule type" value="Genomic_DNA"/>
</dbReference>
<dbReference type="AlphaFoldDB" id="A0A0F9L9U7"/>
<evidence type="ECO:0000313" key="4">
    <source>
        <dbReference type="EMBL" id="KKM90188.1"/>
    </source>
</evidence>
<protein>
    <recommendedName>
        <fullName evidence="3">Cytochrome c domain-containing protein</fullName>
    </recommendedName>
</protein>
<evidence type="ECO:0000256" key="2">
    <source>
        <dbReference type="ARBA" id="ARBA00023004"/>
    </source>
</evidence>
<keyword evidence="1" id="KW-0479">Metal-binding</keyword>
<dbReference type="PROSITE" id="PS51007">
    <property type="entry name" value="CYTC"/>
    <property type="match status" value="1"/>
</dbReference>